<keyword evidence="2" id="KW-1185">Reference proteome</keyword>
<protein>
    <submittedName>
        <fullName evidence="1">Uncharacterized protein</fullName>
    </submittedName>
</protein>
<dbReference type="AlphaFoldDB" id="A0AAD9A8Q5"/>
<dbReference type="Proteomes" id="UP001243330">
    <property type="component" value="Unassembled WGS sequence"/>
</dbReference>
<gene>
    <name evidence="1" type="ORF">CCHR01_13862</name>
</gene>
<name>A0AAD9A8Q5_9PEZI</name>
<accession>A0AAD9A8Q5</accession>
<evidence type="ECO:0000313" key="2">
    <source>
        <dbReference type="Proteomes" id="UP001243330"/>
    </source>
</evidence>
<proteinExistence type="predicted"/>
<sequence>MPRLIEREQSVSYIKLVDNAKINTFILHLRKGSGRRFLITLAPDGTELLGQGVLSNINYPGVKKDIGLEIECYNAAGSVRQIHASPVAYTIV</sequence>
<organism evidence="1 2">
    <name type="scientific">Colletotrichum chrysophilum</name>
    <dbReference type="NCBI Taxonomy" id="1836956"/>
    <lineage>
        <taxon>Eukaryota</taxon>
        <taxon>Fungi</taxon>
        <taxon>Dikarya</taxon>
        <taxon>Ascomycota</taxon>
        <taxon>Pezizomycotina</taxon>
        <taxon>Sordariomycetes</taxon>
        <taxon>Hypocreomycetidae</taxon>
        <taxon>Glomerellales</taxon>
        <taxon>Glomerellaceae</taxon>
        <taxon>Colletotrichum</taxon>
        <taxon>Colletotrichum gloeosporioides species complex</taxon>
    </lineage>
</organism>
<comment type="caution">
    <text evidence="1">The sequence shown here is derived from an EMBL/GenBank/DDBJ whole genome shotgun (WGS) entry which is preliminary data.</text>
</comment>
<dbReference type="EMBL" id="JAQOWY010000354">
    <property type="protein sequence ID" value="KAK1843516.1"/>
    <property type="molecule type" value="Genomic_DNA"/>
</dbReference>
<reference evidence="1" key="1">
    <citation type="submission" date="2023-01" db="EMBL/GenBank/DDBJ databases">
        <title>Colletotrichum chrysophilum M932 genome sequence.</title>
        <authorList>
            <person name="Baroncelli R."/>
        </authorList>
    </citation>
    <scope>NUCLEOTIDE SEQUENCE</scope>
    <source>
        <strain evidence="1">M932</strain>
    </source>
</reference>
<evidence type="ECO:0000313" key="1">
    <source>
        <dbReference type="EMBL" id="KAK1843516.1"/>
    </source>
</evidence>